<proteinExistence type="predicted"/>
<keyword evidence="6 7" id="KW-0472">Membrane</keyword>
<feature type="transmembrane region" description="Helical" evidence="7">
    <location>
        <begin position="385"/>
        <end position="403"/>
    </location>
</feature>
<dbReference type="InterPro" id="IPR020846">
    <property type="entry name" value="MFS_dom"/>
</dbReference>
<geneLocation type="plasmid" evidence="9 10">
    <name>p1536_1</name>
</geneLocation>
<dbReference type="Proteomes" id="UP001342418">
    <property type="component" value="Plasmid p1536_1"/>
</dbReference>
<dbReference type="CDD" id="cd06173">
    <property type="entry name" value="MFS_MefA_like"/>
    <property type="match status" value="1"/>
</dbReference>
<sequence>MSQPSSSTVEIVFAPLRVPAFRNLWVATVLAGMGAWAQAVGAAWLMLELVNRADLVAYVQAANSAPVLLLSFLAGALADTCERRSLQLRAQVWVLFGATIFVVICASGLADPMLVLLLTFVVGVGTALRAPAWQASIRDLVSNEQVPAAVTLSSVGFNFSRIAGPAIGGLVVAIYAPMGAFIFNMLASLALIFVLLRMPKDLPKRANPSFTKLVGDLRSGASYVLSSRLMCIVLIRAAAVGIPSSAILALLPVLTNQRFSGTSMEYGLLLGFFGLGAMVSAFALAHWRKNRHPESLLSGASLALALSLFLLAQAEILPLAAAAVALGGFAWVVMLTTLNTAVQLNASNAFRGRALSAYMTCAFGGLMIGSLLWGSLAQHAGVRTAFLSAAAVLAGTLFLRLGASLPRNSDRFDASERQ</sequence>
<dbReference type="Pfam" id="PF05977">
    <property type="entry name" value="MFS_3"/>
    <property type="match status" value="1"/>
</dbReference>
<keyword evidence="2" id="KW-0813">Transport</keyword>
<dbReference type="Gene3D" id="1.20.1250.20">
    <property type="entry name" value="MFS general substrate transporter like domains"/>
    <property type="match status" value="1"/>
</dbReference>
<evidence type="ECO:0000259" key="8">
    <source>
        <dbReference type="PROSITE" id="PS50850"/>
    </source>
</evidence>
<evidence type="ECO:0000256" key="1">
    <source>
        <dbReference type="ARBA" id="ARBA00004651"/>
    </source>
</evidence>
<evidence type="ECO:0000256" key="5">
    <source>
        <dbReference type="ARBA" id="ARBA00022989"/>
    </source>
</evidence>
<evidence type="ECO:0000313" key="9">
    <source>
        <dbReference type="EMBL" id="UUP19681.1"/>
    </source>
</evidence>
<dbReference type="PANTHER" id="PTHR23513">
    <property type="entry name" value="INTEGRAL MEMBRANE EFFLUX PROTEIN-RELATED"/>
    <property type="match status" value="1"/>
</dbReference>
<keyword evidence="5 7" id="KW-1133">Transmembrane helix</keyword>
<feature type="transmembrane region" description="Helical" evidence="7">
    <location>
        <begin position="24"/>
        <end position="45"/>
    </location>
</feature>
<keyword evidence="9" id="KW-0614">Plasmid</keyword>
<dbReference type="RefSeq" id="WP_338532140.1">
    <property type="nucleotide sequence ID" value="NZ_CP030942.1"/>
</dbReference>
<organism evidence="9 10">
    <name type="scientific">Nitratireductor thuwali</name>
    <dbReference type="NCBI Taxonomy" id="2267699"/>
    <lineage>
        <taxon>Bacteria</taxon>
        <taxon>Pseudomonadati</taxon>
        <taxon>Pseudomonadota</taxon>
        <taxon>Alphaproteobacteria</taxon>
        <taxon>Hyphomicrobiales</taxon>
        <taxon>Phyllobacteriaceae</taxon>
        <taxon>Nitratireductor</taxon>
    </lineage>
</organism>
<feature type="transmembrane region" description="Helical" evidence="7">
    <location>
        <begin position="354"/>
        <end position="373"/>
    </location>
</feature>
<evidence type="ECO:0000313" key="10">
    <source>
        <dbReference type="Proteomes" id="UP001342418"/>
    </source>
</evidence>
<reference evidence="9 10" key="1">
    <citation type="submission" date="2018-07" db="EMBL/GenBank/DDBJ databases">
        <title>Genome sequence of Nitratireductor thuwali#1536.</title>
        <authorList>
            <person name="Michoud G."/>
            <person name="Merlino G."/>
            <person name="Sefrji F.O."/>
            <person name="Daffonchio D."/>
        </authorList>
    </citation>
    <scope>NUCLEOTIDE SEQUENCE [LARGE SCALE GENOMIC DNA]</scope>
    <source>
        <strain evidence="9 10">Nit1536</strain>
        <plasmid evidence="9 10">p1536_1</plasmid>
    </source>
</reference>
<evidence type="ECO:0000256" key="6">
    <source>
        <dbReference type="ARBA" id="ARBA00023136"/>
    </source>
</evidence>
<feature type="transmembrane region" description="Helical" evidence="7">
    <location>
        <begin position="296"/>
        <end position="314"/>
    </location>
</feature>
<evidence type="ECO:0000256" key="3">
    <source>
        <dbReference type="ARBA" id="ARBA00022475"/>
    </source>
</evidence>
<dbReference type="InterPro" id="IPR010290">
    <property type="entry name" value="TM_effector"/>
</dbReference>
<comment type="subcellular location">
    <subcellularLocation>
        <location evidence="1">Cell membrane</location>
        <topology evidence="1">Multi-pass membrane protein</topology>
    </subcellularLocation>
</comment>
<feature type="transmembrane region" description="Helical" evidence="7">
    <location>
        <begin position="174"/>
        <end position="196"/>
    </location>
</feature>
<feature type="transmembrane region" description="Helical" evidence="7">
    <location>
        <begin position="57"/>
        <end position="78"/>
    </location>
</feature>
<keyword evidence="3" id="KW-1003">Cell membrane</keyword>
<keyword evidence="4 7" id="KW-0812">Transmembrane</keyword>
<evidence type="ECO:0000256" key="7">
    <source>
        <dbReference type="SAM" id="Phobius"/>
    </source>
</evidence>
<feature type="domain" description="Major facilitator superfamily (MFS) profile" evidence="8">
    <location>
        <begin position="20"/>
        <end position="407"/>
    </location>
</feature>
<evidence type="ECO:0000256" key="4">
    <source>
        <dbReference type="ARBA" id="ARBA00022692"/>
    </source>
</evidence>
<dbReference type="PROSITE" id="PS50850">
    <property type="entry name" value="MFS"/>
    <property type="match status" value="1"/>
</dbReference>
<feature type="transmembrane region" description="Helical" evidence="7">
    <location>
        <begin position="266"/>
        <end position="284"/>
    </location>
</feature>
<dbReference type="InterPro" id="IPR036259">
    <property type="entry name" value="MFS_trans_sf"/>
</dbReference>
<name>A0ABY5MQT9_9HYPH</name>
<keyword evidence="10" id="KW-1185">Reference proteome</keyword>
<dbReference type="EMBL" id="CP030942">
    <property type="protein sequence ID" value="UUP19681.1"/>
    <property type="molecule type" value="Genomic_DNA"/>
</dbReference>
<dbReference type="SUPFAM" id="SSF103473">
    <property type="entry name" value="MFS general substrate transporter"/>
    <property type="match status" value="1"/>
</dbReference>
<dbReference type="PANTHER" id="PTHR23513:SF11">
    <property type="entry name" value="STAPHYLOFERRIN A TRANSPORTER"/>
    <property type="match status" value="1"/>
</dbReference>
<accession>A0ABY5MQT9</accession>
<protein>
    <recommendedName>
        <fullName evidence="8">Major facilitator superfamily (MFS) profile domain-containing protein</fullName>
    </recommendedName>
</protein>
<feature type="transmembrane region" description="Helical" evidence="7">
    <location>
        <begin position="320"/>
        <end position="342"/>
    </location>
</feature>
<gene>
    <name evidence="9" type="ORF">NTH_04193</name>
</gene>
<feature type="transmembrane region" description="Helical" evidence="7">
    <location>
        <begin position="233"/>
        <end position="254"/>
    </location>
</feature>
<feature type="transmembrane region" description="Helical" evidence="7">
    <location>
        <begin position="90"/>
        <end position="109"/>
    </location>
</feature>
<evidence type="ECO:0000256" key="2">
    <source>
        <dbReference type="ARBA" id="ARBA00022448"/>
    </source>
</evidence>